<dbReference type="Gene3D" id="2.30.330.10">
    <property type="entry name" value="SpoA-like"/>
    <property type="match status" value="1"/>
</dbReference>
<evidence type="ECO:0000256" key="5">
    <source>
        <dbReference type="ARBA" id="ARBA00022500"/>
    </source>
</evidence>
<dbReference type="InterPro" id="IPR036429">
    <property type="entry name" value="SpoA-like_sf"/>
</dbReference>
<keyword evidence="7" id="KW-0472">Membrane</keyword>
<dbReference type="InterPro" id="IPR001172">
    <property type="entry name" value="FliN_T3SS_HrcQb"/>
</dbReference>
<evidence type="ECO:0000256" key="8">
    <source>
        <dbReference type="SAM" id="MobiDB-lite"/>
    </source>
</evidence>
<gene>
    <name evidence="10" type="ORF">A2527_08690</name>
</gene>
<reference evidence="10 11" key="1">
    <citation type="journal article" date="2016" name="Nat. Commun.">
        <title>Thousands of microbial genomes shed light on interconnected biogeochemical processes in an aquifer system.</title>
        <authorList>
            <person name="Anantharaman K."/>
            <person name="Brown C.T."/>
            <person name="Hug L.A."/>
            <person name="Sharon I."/>
            <person name="Castelle C.J."/>
            <person name="Probst A.J."/>
            <person name="Thomas B.C."/>
            <person name="Singh A."/>
            <person name="Wilkins M.J."/>
            <person name="Karaoz U."/>
            <person name="Brodie E.L."/>
            <person name="Williams K.H."/>
            <person name="Hubbard S.S."/>
            <person name="Banfield J.F."/>
        </authorList>
    </citation>
    <scope>NUCLEOTIDE SEQUENCE [LARGE SCALE GENOMIC DNA]</scope>
</reference>
<dbReference type="EMBL" id="MFNE01000026">
    <property type="protein sequence ID" value="OGG95239.1"/>
    <property type="molecule type" value="Genomic_DNA"/>
</dbReference>
<accession>A0A1F6GAZ2</accession>
<comment type="subcellular location">
    <subcellularLocation>
        <location evidence="1">Cell membrane</location>
        <topology evidence="1">Peripheral membrane protein</topology>
        <orientation evidence="1">Cytoplasmic side</orientation>
    </subcellularLocation>
</comment>
<organism evidence="10 11">
    <name type="scientific">Candidatus Lambdaproteobacteria bacterium RIFOXYD2_FULL_50_16</name>
    <dbReference type="NCBI Taxonomy" id="1817772"/>
    <lineage>
        <taxon>Bacteria</taxon>
        <taxon>Pseudomonadati</taxon>
        <taxon>Pseudomonadota</taxon>
        <taxon>Candidatus Lambdaproteobacteria</taxon>
    </lineage>
</organism>
<dbReference type="Pfam" id="PF01052">
    <property type="entry name" value="FliMN_C"/>
    <property type="match status" value="1"/>
</dbReference>
<evidence type="ECO:0000256" key="3">
    <source>
        <dbReference type="ARBA" id="ARBA00021897"/>
    </source>
</evidence>
<dbReference type="GO" id="GO:0006935">
    <property type="term" value="P:chemotaxis"/>
    <property type="evidence" value="ECO:0007669"/>
    <property type="project" value="UniProtKB-KW"/>
</dbReference>
<dbReference type="NCBIfam" id="TIGR02480">
    <property type="entry name" value="fliN"/>
    <property type="match status" value="1"/>
</dbReference>
<dbReference type="GO" id="GO:0009425">
    <property type="term" value="C:bacterial-type flagellum basal body"/>
    <property type="evidence" value="ECO:0007669"/>
    <property type="project" value="InterPro"/>
</dbReference>
<keyword evidence="6" id="KW-0283">Flagellar rotation</keyword>
<name>A0A1F6GAZ2_9PROT</name>
<evidence type="ECO:0000313" key="10">
    <source>
        <dbReference type="EMBL" id="OGG95239.1"/>
    </source>
</evidence>
<evidence type="ECO:0000256" key="6">
    <source>
        <dbReference type="ARBA" id="ARBA00022779"/>
    </source>
</evidence>
<protein>
    <recommendedName>
        <fullName evidence="3">Flagellar motor switch protein FliN</fullName>
    </recommendedName>
</protein>
<dbReference type="STRING" id="1817772.A2527_08690"/>
<comment type="similarity">
    <text evidence="2">Belongs to the FliN/MopA/SpaO family.</text>
</comment>
<feature type="region of interest" description="Disordered" evidence="8">
    <location>
        <begin position="1"/>
        <end position="20"/>
    </location>
</feature>
<dbReference type="SUPFAM" id="SSF101801">
    <property type="entry name" value="Surface presentation of antigens (SPOA)"/>
    <property type="match status" value="1"/>
</dbReference>
<feature type="region of interest" description="Disordered" evidence="8">
    <location>
        <begin position="27"/>
        <end position="63"/>
    </location>
</feature>
<dbReference type="InterPro" id="IPR051469">
    <property type="entry name" value="FliN/MopA/SpaO"/>
</dbReference>
<sequence length="154" mass="16536">MGDDMDFSGMDDSDSIDWSDVEAELQANKEMIKSEAKPKSSGDDDALASLFGGGGGDDKGDSVNSDEGVGVDFLMNIPLTLRVEVGATKMLIKDLLKLDMGSILELTKDVGSPMDILINDKKVAKGEIVVQHEKFALKITDILDKKGRMAKLKG</sequence>
<evidence type="ECO:0000256" key="1">
    <source>
        <dbReference type="ARBA" id="ARBA00004413"/>
    </source>
</evidence>
<dbReference type="AlphaFoldDB" id="A0A1F6GAZ2"/>
<dbReference type="GO" id="GO:0071973">
    <property type="term" value="P:bacterial-type flagellum-dependent cell motility"/>
    <property type="evidence" value="ECO:0007669"/>
    <property type="project" value="InterPro"/>
</dbReference>
<feature type="compositionally biased region" description="Basic and acidic residues" evidence="8">
    <location>
        <begin position="30"/>
        <end position="42"/>
    </location>
</feature>
<keyword evidence="10" id="KW-0966">Cell projection</keyword>
<feature type="domain" description="Flagellar motor switch protein FliN-like C-terminal" evidence="9">
    <location>
        <begin position="74"/>
        <end position="143"/>
    </location>
</feature>
<dbReference type="GO" id="GO:0005886">
    <property type="term" value="C:plasma membrane"/>
    <property type="evidence" value="ECO:0007669"/>
    <property type="project" value="UniProtKB-SubCell"/>
</dbReference>
<keyword evidence="10" id="KW-0282">Flagellum</keyword>
<dbReference type="Proteomes" id="UP000178449">
    <property type="component" value="Unassembled WGS sequence"/>
</dbReference>
<keyword evidence="10" id="KW-0969">Cilium</keyword>
<dbReference type="PRINTS" id="PR00956">
    <property type="entry name" value="FLGMOTORFLIN"/>
</dbReference>
<evidence type="ECO:0000256" key="7">
    <source>
        <dbReference type="ARBA" id="ARBA00023136"/>
    </source>
</evidence>
<keyword evidence="4" id="KW-1003">Cell membrane</keyword>
<dbReference type="InterPro" id="IPR001543">
    <property type="entry name" value="FliN-like_C"/>
</dbReference>
<evidence type="ECO:0000259" key="9">
    <source>
        <dbReference type="Pfam" id="PF01052"/>
    </source>
</evidence>
<dbReference type="InterPro" id="IPR012826">
    <property type="entry name" value="FliN"/>
</dbReference>
<keyword evidence="5" id="KW-0145">Chemotaxis</keyword>
<proteinExistence type="inferred from homology"/>
<dbReference type="PANTHER" id="PTHR43484">
    <property type="match status" value="1"/>
</dbReference>
<dbReference type="GO" id="GO:0003774">
    <property type="term" value="F:cytoskeletal motor activity"/>
    <property type="evidence" value="ECO:0007669"/>
    <property type="project" value="InterPro"/>
</dbReference>
<evidence type="ECO:0000256" key="2">
    <source>
        <dbReference type="ARBA" id="ARBA00009226"/>
    </source>
</evidence>
<dbReference type="PANTHER" id="PTHR43484:SF1">
    <property type="entry name" value="FLAGELLAR MOTOR SWITCH PROTEIN FLIN"/>
    <property type="match status" value="1"/>
</dbReference>
<comment type="caution">
    <text evidence="10">The sequence shown here is derived from an EMBL/GenBank/DDBJ whole genome shotgun (WGS) entry which is preliminary data.</text>
</comment>
<evidence type="ECO:0000313" key="11">
    <source>
        <dbReference type="Proteomes" id="UP000178449"/>
    </source>
</evidence>
<evidence type="ECO:0000256" key="4">
    <source>
        <dbReference type="ARBA" id="ARBA00022475"/>
    </source>
</evidence>